<dbReference type="Pfam" id="PF01569">
    <property type="entry name" value="PAP2"/>
    <property type="match status" value="1"/>
</dbReference>
<keyword evidence="1" id="KW-1133">Transmembrane helix</keyword>
<comment type="caution">
    <text evidence="3">The sequence shown here is derived from an EMBL/GenBank/DDBJ whole genome shotgun (WGS) entry which is preliminary data.</text>
</comment>
<dbReference type="Gene3D" id="1.20.144.10">
    <property type="entry name" value="Phosphatidic acid phosphatase type 2/haloperoxidase"/>
    <property type="match status" value="1"/>
</dbReference>
<keyword evidence="4" id="KW-1185">Reference proteome</keyword>
<evidence type="ECO:0000313" key="4">
    <source>
        <dbReference type="Proteomes" id="UP000247727"/>
    </source>
</evidence>
<proteinExistence type="predicted"/>
<name>A0A318TWJ1_9RHOB</name>
<sequence>MIDPLRFRLFIALLLAAIVAQMVFALFPGLDLRVSAMFFDATGAFPAHSGPWVLLNDLIRMGGEALAFAIVIGVIAGKIGGVLRQAEMRCAAYLAANLLLAPGLLVNGLLKSHVGRARPDQVAEFGGLATFTPAWQVTDQCARNCSFSSGDVALIATLVLGGLVLAWPHLSRLQKSLGTLGGLALVLGTGLLRIALGRHFLSDVVFSMLFSAAMALALYPLFGIGAARLELRPRRIGQGARQVLQRTTTQLMSRSRPVMASAASRLRATLPPQPPV</sequence>
<gene>
    <name evidence="3" type="ORF">C8J30_11465</name>
</gene>
<feature type="domain" description="Phosphatidic acid phosphatase type 2/haloperoxidase" evidence="2">
    <location>
        <begin position="95"/>
        <end position="221"/>
    </location>
</feature>
<dbReference type="Proteomes" id="UP000247727">
    <property type="component" value="Unassembled WGS sequence"/>
</dbReference>
<dbReference type="CDD" id="cd03396">
    <property type="entry name" value="PAP2_like_6"/>
    <property type="match status" value="1"/>
</dbReference>
<evidence type="ECO:0000313" key="3">
    <source>
        <dbReference type="EMBL" id="PYF08127.1"/>
    </source>
</evidence>
<accession>A0A318TWJ1</accession>
<protein>
    <submittedName>
        <fullName evidence="3">Membrane-associated PAP2 superfamily phosphatase</fullName>
    </submittedName>
</protein>
<keyword evidence="1" id="KW-0812">Transmembrane</keyword>
<keyword evidence="1" id="KW-0472">Membrane</keyword>
<feature type="transmembrane region" description="Helical" evidence="1">
    <location>
        <begin position="152"/>
        <end position="170"/>
    </location>
</feature>
<organism evidence="3 4">
    <name type="scientific">Rhodobacter viridis</name>
    <dbReference type="NCBI Taxonomy" id="1054202"/>
    <lineage>
        <taxon>Bacteria</taxon>
        <taxon>Pseudomonadati</taxon>
        <taxon>Pseudomonadota</taxon>
        <taxon>Alphaproteobacteria</taxon>
        <taxon>Rhodobacterales</taxon>
        <taxon>Rhodobacter group</taxon>
        <taxon>Rhodobacter</taxon>
    </lineage>
</organism>
<dbReference type="RefSeq" id="WP_110806662.1">
    <property type="nucleotide sequence ID" value="NZ_QJTK01000014.1"/>
</dbReference>
<dbReference type="InterPro" id="IPR036938">
    <property type="entry name" value="PAP2/HPO_sf"/>
</dbReference>
<dbReference type="OrthoDB" id="9813524at2"/>
<feature type="transmembrane region" description="Helical" evidence="1">
    <location>
        <begin position="65"/>
        <end position="83"/>
    </location>
</feature>
<dbReference type="EMBL" id="QJTK01000014">
    <property type="protein sequence ID" value="PYF08127.1"/>
    <property type="molecule type" value="Genomic_DNA"/>
</dbReference>
<dbReference type="AlphaFoldDB" id="A0A318TWJ1"/>
<dbReference type="InterPro" id="IPR000326">
    <property type="entry name" value="PAP2/HPO"/>
</dbReference>
<feature type="transmembrane region" description="Helical" evidence="1">
    <location>
        <begin position="208"/>
        <end position="227"/>
    </location>
</feature>
<evidence type="ECO:0000259" key="2">
    <source>
        <dbReference type="Pfam" id="PF01569"/>
    </source>
</evidence>
<feature type="transmembrane region" description="Helical" evidence="1">
    <location>
        <begin position="177"/>
        <end position="196"/>
    </location>
</feature>
<dbReference type="SUPFAM" id="SSF48317">
    <property type="entry name" value="Acid phosphatase/Vanadium-dependent haloperoxidase"/>
    <property type="match status" value="1"/>
</dbReference>
<evidence type="ECO:0000256" key="1">
    <source>
        <dbReference type="SAM" id="Phobius"/>
    </source>
</evidence>
<reference evidence="3 4" key="1">
    <citation type="submission" date="2018-06" db="EMBL/GenBank/DDBJ databases">
        <title>Genomic Encyclopedia of Type Strains, Phase III (KMG-III): the genomes of soil and plant-associated and newly described type strains.</title>
        <authorList>
            <person name="Whitman W."/>
        </authorList>
    </citation>
    <scope>NUCLEOTIDE SEQUENCE [LARGE SCALE GENOMIC DNA]</scope>
    <source>
        <strain evidence="3 4">JA737</strain>
    </source>
</reference>